<comment type="caution">
    <text evidence="1">The sequence shown here is derived from an EMBL/GenBank/DDBJ whole genome shotgun (WGS) entry which is preliminary data.</text>
</comment>
<proteinExistence type="predicted"/>
<organism evidence="1 2">
    <name type="scientific">Phytophthora megakarya</name>
    <dbReference type="NCBI Taxonomy" id="4795"/>
    <lineage>
        <taxon>Eukaryota</taxon>
        <taxon>Sar</taxon>
        <taxon>Stramenopiles</taxon>
        <taxon>Oomycota</taxon>
        <taxon>Peronosporomycetes</taxon>
        <taxon>Peronosporales</taxon>
        <taxon>Peronosporaceae</taxon>
        <taxon>Phytophthora</taxon>
    </lineage>
</organism>
<evidence type="ECO:0000313" key="1">
    <source>
        <dbReference type="EMBL" id="OWZ15152.1"/>
    </source>
</evidence>
<reference evidence="2" key="1">
    <citation type="submission" date="2017-03" db="EMBL/GenBank/DDBJ databases">
        <title>Phytopthora megakarya and P. palmivora, two closely related causual agents of cacao black pod achieved similar genome size and gene model numbers by different mechanisms.</title>
        <authorList>
            <person name="Ali S."/>
            <person name="Shao J."/>
            <person name="Larry D.J."/>
            <person name="Kronmiller B."/>
            <person name="Shen D."/>
            <person name="Strem M.D."/>
            <person name="Melnick R.L."/>
            <person name="Guiltinan M.J."/>
            <person name="Tyler B.M."/>
            <person name="Meinhardt L.W."/>
            <person name="Bailey B.A."/>
        </authorList>
    </citation>
    <scope>NUCLEOTIDE SEQUENCE [LARGE SCALE GENOMIC DNA]</scope>
    <source>
        <strain evidence="2">zdho120</strain>
    </source>
</reference>
<keyword evidence="2" id="KW-1185">Reference proteome</keyword>
<protein>
    <submittedName>
        <fullName evidence="1">Uncharacterized protein</fullName>
    </submittedName>
</protein>
<dbReference type="Proteomes" id="UP000198211">
    <property type="component" value="Unassembled WGS sequence"/>
</dbReference>
<evidence type="ECO:0000313" key="2">
    <source>
        <dbReference type="Proteomes" id="UP000198211"/>
    </source>
</evidence>
<dbReference type="AlphaFoldDB" id="A0A225WC63"/>
<gene>
    <name evidence="1" type="ORF">PHMEG_00011268</name>
</gene>
<name>A0A225WC63_9STRA</name>
<accession>A0A225WC63</accession>
<dbReference type="EMBL" id="NBNE01001184">
    <property type="protein sequence ID" value="OWZ15152.1"/>
    <property type="molecule type" value="Genomic_DNA"/>
</dbReference>
<sequence>MRGSVRFCWGPKTARIQIQSDLLTPLLRLLGDLKEVSRVVKHATMTPECRLPSNANA</sequence>